<organism evidence="2 4">
    <name type="scientific">Chryseobacterium vrystaatense</name>
    <dbReference type="NCBI Taxonomy" id="307480"/>
    <lineage>
        <taxon>Bacteria</taxon>
        <taxon>Pseudomonadati</taxon>
        <taxon>Bacteroidota</taxon>
        <taxon>Flavobacteriia</taxon>
        <taxon>Flavobacteriales</taxon>
        <taxon>Weeksellaceae</taxon>
        <taxon>Chryseobacterium group</taxon>
        <taxon>Chryseobacterium</taxon>
    </lineage>
</organism>
<reference evidence="1 3" key="1">
    <citation type="submission" date="2014-07" db="EMBL/GenBank/DDBJ databases">
        <title>Genome of Chryseobacterium vrystaatense LMG 22846.</title>
        <authorList>
            <person name="Pipes S.E."/>
            <person name="Stropko S.J."/>
            <person name="Newman J.D."/>
        </authorList>
    </citation>
    <scope>NUCLEOTIDE SEQUENCE [LARGE SCALE GENOMIC DNA]</scope>
    <source>
        <strain evidence="1 3">LMG 22846</strain>
    </source>
</reference>
<keyword evidence="3" id="KW-1185">Reference proteome</keyword>
<gene>
    <name evidence="1" type="ORF">IW16_15360</name>
    <name evidence="2" type="ORF">SAMN02787073_4143</name>
</gene>
<evidence type="ECO:0000313" key="3">
    <source>
        <dbReference type="Proteomes" id="UP000028719"/>
    </source>
</evidence>
<name>A0A1M5JBM2_9FLAO</name>
<protein>
    <submittedName>
        <fullName evidence="2">Uncharacterized protein</fullName>
    </submittedName>
</protein>
<dbReference type="Proteomes" id="UP000184108">
    <property type="component" value="Unassembled WGS sequence"/>
</dbReference>
<reference evidence="2" key="3">
    <citation type="submission" date="2016-11" db="EMBL/GenBank/DDBJ databases">
        <authorList>
            <person name="Jaros S."/>
            <person name="Januszkiewicz K."/>
            <person name="Wedrychowicz H."/>
        </authorList>
    </citation>
    <scope>NUCLEOTIDE SEQUENCE [LARGE SCALE GENOMIC DNA]</scope>
    <source>
        <strain evidence="2">YR203</strain>
    </source>
</reference>
<sequence length="157" mass="18294">MPQYIDSYYLVNERDSGLVEQFLNDFLPRNSELALDYLIPVLGTEQERIFDNVKEVLTYLDATPDVGYIMYWENLNKASEIKQFTLMYTDDGKMIFGVSVIGNDLESKESLLTFYRIKRYLKAVYACITGEEPPPGNSEDFIFFCENRYVPIMKSIE</sequence>
<dbReference type="EMBL" id="FQVE01000005">
    <property type="protein sequence ID" value="SHG37957.1"/>
    <property type="molecule type" value="Genomic_DNA"/>
</dbReference>
<evidence type="ECO:0000313" key="1">
    <source>
        <dbReference type="EMBL" id="KFF25382.1"/>
    </source>
</evidence>
<dbReference type="AlphaFoldDB" id="A0A1M5JBM2"/>
<reference evidence="4" key="2">
    <citation type="submission" date="2016-11" db="EMBL/GenBank/DDBJ databases">
        <authorList>
            <person name="Varghese N."/>
            <person name="Submissions S."/>
        </authorList>
    </citation>
    <scope>NUCLEOTIDE SEQUENCE [LARGE SCALE GENOMIC DNA]</scope>
    <source>
        <strain evidence="4">YR203</strain>
    </source>
</reference>
<dbReference type="RefSeq" id="WP_034745700.1">
    <property type="nucleotide sequence ID" value="NZ_FQVE01000005.1"/>
</dbReference>
<dbReference type="OrthoDB" id="954422at2"/>
<proteinExistence type="predicted"/>
<evidence type="ECO:0000313" key="2">
    <source>
        <dbReference type="EMBL" id="SHG37957.1"/>
    </source>
</evidence>
<dbReference type="EMBL" id="JPRI01000005">
    <property type="protein sequence ID" value="KFF25382.1"/>
    <property type="molecule type" value="Genomic_DNA"/>
</dbReference>
<dbReference type="Proteomes" id="UP000028719">
    <property type="component" value="Unassembled WGS sequence"/>
</dbReference>
<accession>A0A1M5JBM2</accession>
<evidence type="ECO:0000313" key="4">
    <source>
        <dbReference type="Proteomes" id="UP000184108"/>
    </source>
</evidence>